<proteinExistence type="predicted"/>
<keyword evidence="6" id="KW-1185">Reference proteome</keyword>
<dbReference type="Proteomes" id="UP000189703">
    <property type="component" value="Unplaced"/>
</dbReference>
<evidence type="ECO:0000313" key="9">
    <source>
        <dbReference type="RefSeq" id="XP_019052002.1"/>
    </source>
</evidence>
<evidence type="ECO:0000313" key="8">
    <source>
        <dbReference type="RefSeq" id="XP_019052001.1"/>
    </source>
</evidence>
<keyword evidence="2" id="KW-0238">DNA-binding</keyword>
<dbReference type="OMA" id="SDCMVIS"/>
<dbReference type="RefSeq" id="XP_019052003.1">
    <property type="nucleotide sequence ID" value="XM_019196458.1"/>
</dbReference>
<reference evidence="7 8" key="1">
    <citation type="submission" date="2025-04" db="UniProtKB">
        <authorList>
            <consortium name="RefSeq"/>
        </authorList>
    </citation>
    <scope>IDENTIFICATION</scope>
</reference>
<keyword evidence="4" id="KW-0539">Nucleus</keyword>
<dbReference type="GO" id="GO:0003677">
    <property type="term" value="F:DNA binding"/>
    <property type="evidence" value="ECO:0007669"/>
    <property type="project" value="UniProtKB-KW"/>
</dbReference>
<gene>
    <name evidence="7 8 9 10" type="primary">LOC104590149</name>
</gene>
<dbReference type="RefSeq" id="XP_019052000.1">
    <property type="nucleotide sequence ID" value="XM_019196455.1"/>
</dbReference>
<evidence type="ECO:0000313" key="7">
    <source>
        <dbReference type="RefSeq" id="XP_019052000.1"/>
    </source>
</evidence>
<evidence type="ECO:0000256" key="4">
    <source>
        <dbReference type="ARBA" id="ARBA00023242"/>
    </source>
</evidence>
<keyword evidence="1" id="KW-0805">Transcription regulation</keyword>
<dbReference type="PANTHER" id="PTHR31719">
    <property type="entry name" value="NAC TRANSCRIPTION FACTOR 56"/>
    <property type="match status" value="1"/>
</dbReference>
<evidence type="ECO:0000256" key="2">
    <source>
        <dbReference type="ARBA" id="ARBA00023125"/>
    </source>
</evidence>
<feature type="domain" description="NAC" evidence="5">
    <location>
        <begin position="9"/>
        <end position="140"/>
    </location>
</feature>
<sequence length="273" mass="30557">MCPSAPVPQHAEIGFHWTDEELLVFLERMVNGAPLAANVITEVNPYNILPWNLRGAEHVWYFFSSEDPAATGIGYWKATGVDHRILSNSHTTACKTILEFYTGQAPNGNKTNWMMHQYKINQKGNNNAQDSTSLCRVFLNSGHNPKHEVQQSQASLNDSSGDNTYSMLSSMLNMEQNNYDGQNPAIVNSSQVTGRVDENGLLAVSERHFPEHRPNNPIQEPHEIYDFSRGDFLELQDLVDPESPSSSSENSSFLTMSSDEYFDSLALLQGGWI</sequence>
<evidence type="ECO:0000313" key="10">
    <source>
        <dbReference type="RefSeq" id="XP_019052003.1"/>
    </source>
</evidence>
<dbReference type="GO" id="GO:0006355">
    <property type="term" value="P:regulation of DNA-templated transcription"/>
    <property type="evidence" value="ECO:0007669"/>
    <property type="project" value="InterPro"/>
</dbReference>
<dbReference type="RefSeq" id="XP_019052002.1">
    <property type="nucleotide sequence ID" value="XM_019196457.1"/>
</dbReference>
<keyword evidence="3" id="KW-0804">Transcription</keyword>
<protein>
    <submittedName>
        <fullName evidence="7 8">Protein SOMBRERO-like isoform X1</fullName>
    </submittedName>
</protein>
<organism evidence="6 10">
    <name type="scientific">Nelumbo nucifera</name>
    <name type="common">Sacred lotus</name>
    <dbReference type="NCBI Taxonomy" id="4432"/>
    <lineage>
        <taxon>Eukaryota</taxon>
        <taxon>Viridiplantae</taxon>
        <taxon>Streptophyta</taxon>
        <taxon>Embryophyta</taxon>
        <taxon>Tracheophyta</taxon>
        <taxon>Spermatophyta</taxon>
        <taxon>Magnoliopsida</taxon>
        <taxon>Proteales</taxon>
        <taxon>Nelumbonaceae</taxon>
        <taxon>Nelumbo</taxon>
    </lineage>
</organism>
<name>A0A1U8PZN6_NELNU</name>
<dbReference type="InterPro" id="IPR036093">
    <property type="entry name" value="NAC_dom_sf"/>
</dbReference>
<dbReference type="AlphaFoldDB" id="A0A1U8PZN6"/>
<evidence type="ECO:0000256" key="1">
    <source>
        <dbReference type="ARBA" id="ARBA00023015"/>
    </source>
</evidence>
<dbReference type="eggNOG" id="ENOG502RXX2">
    <property type="taxonomic scope" value="Eukaryota"/>
</dbReference>
<dbReference type="Gene3D" id="2.170.150.80">
    <property type="entry name" value="NAC domain"/>
    <property type="match status" value="1"/>
</dbReference>
<dbReference type="Pfam" id="PF02365">
    <property type="entry name" value="NAM"/>
    <property type="match status" value="1"/>
</dbReference>
<dbReference type="SUPFAM" id="SSF101941">
    <property type="entry name" value="NAC domain"/>
    <property type="match status" value="1"/>
</dbReference>
<dbReference type="InterPro" id="IPR003441">
    <property type="entry name" value="NAC-dom"/>
</dbReference>
<evidence type="ECO:0000313" key="6">
    <source>
        <dbReference type="Proteomes" id="UP000189703"/>
    </source>
</evidence>
<dbReference type="RefSeq" id="XP_019052001.1">
    <property type="nucleotide sequence ID" value="XM_019196456.1"/>
</dbReference>
<dbReference type="OrthoDB" id="1625833at2759"/>
<evidence type="ECO:0000256" key="3">
    <source>
        <dbReference type="ARBA" id="ARBA00023163"/>
    </source>
</evidence>
<dbReference type="KEGG" id="nnu:104590149"/>
<dbReference type="PROSITE" id="PS51005">
    <property type="entry name" value="NAC"/>
    <property type="match status" value="1"/>
</dbReference>
<dbReference type="GeneID" id="104590149"/>
<accession>A0A1U8PZN6</accession>
<evidence type="ECO:0000259" key="5">
    <source>
        <dbReference type="PROSITE" id="PS51005"/>
    </source>
</evidence>
<dbReference type="PANTHER" id="PTHR31719:SF43">
    <property type="entry name" value="NAC TRANSCRIPTION FACTOR 56"/>
    <property type="match status" value="1"/>
</dbReference>